<dbReference type="GO" id="GO:0032259">
    <property type="term" value="P:methylation"/>
    <property type="evidence" value="ECO:0007669"/>
    <property type="project" value="UniProtKB-KW"/>
</dbReference>
<reference evidence="1 2" key="1">
    <citation type="submission" date="2024-06" db="EMBL/GenBank/DDBJ databases">
        <title>Sorghum-associated microbial communities from plants grown in Nebraska, USA.</title>
        <authorList>
            <person name="Schachtman D."/>
        </authorList>
    </citation>
    <scope>NUCLEOTIDE SEQUENCE [LARGE SCALE GENOMIC DNA]</scope>
    <source>
        <strain evidence="1 2">1073</strain>
    </source>
</reference>
<sequence length="288" mass="31589">MNEEQTTNENEINEAAAVEAVEAPDAVESPRVVESPVATTKAAMDAKQGGKPSFWQTRYGVVLAAPSKTIMARSLAEYGEWIEQELDTIGALLDEGHVALEYGAEYGAQTLLLSQLVGTSGQVYVVEPRRFEHIALCSTLALNQVRNVYPLHAALGDSRHATVFLAAADEQPEETCRQVALDSLRIAKLHLIKVNRAGGLLPMLAGAEGTVRNHRPSIYFRLSNTDLATEEINTLKSMGYRCWSHLPYLYSARNFAGATSNIFPGWVSQNVIATHKDATEEFVHLHEL</sequence>
<protein>
    <submittedName>
        <fullName evidence="1">FkbM family methyltransferase</fullName>
    </submittedName>
</protein>
<evidence type="ECO:0000313" key="2">
    <source>
        <dbReference type="Proteomes" id="UP001549184"/>
    </source>
</evidence>
<dbReference type="GO" id="GO:0008168">
    <property type="term" value="F:methyltransferase activity"/>
    <property type="evidence" value="ECO:0007669"/>
    <property type="project" value="UniProtKB-KW"/>
</dbReference>
<name>A0ABV2JX84_9GAMM</name>
<gene>
    <name evidence="1" type="ORF">ABIC75_003192</name>
</gene>
<dbReference type="Gene3D" id="3.40.50.150">
    <property type="entry name" value="Vaccinia Virus protein VP39"/>
    <property type="match status" value="1"/>
</dbReference>
<dbReference type="InterPro" id="IPR029063">
    <property type="entry name" value="SAM-dependent_MTases_sf"/>
</dbReference>
<dbReference type="SUPFAM" id="SSF53335">
    <property type="entry name" value="S-adenosyl-L-methionine-dependent methyltransferases"/>
    <property type="match status" value="1"/>
</dbReference>
<keyword evidence="2" id="KW-1185">Reference proteome</keyword>
<dbReference type="RefSeq" id="WP_354014836.1">
    <property type="nucleotide sequence ID" value="NZ_JBEPMU010000004.1"/>
</dbReference>
<proteinExistence type="predicted"/>
<organism evidence="1 2">
    <name type="scientific">Dyella japonica</name>
    <dbReference type="NCBI Taxonomy" id="231455"/>
    <lineage>
        <taxon>Bacteria</taxon>
        <taxon>Pseudomonadati</taxon>
        <taxon>Pseudomonadota</taxon>
        <taxon>Gammaproteobacteria</taxon>
        <taxon>Lysobacterales</taxon>
        <taxon>Rhodanobacteraceae</taxon>
        <taxon>Dyella</taxon>
    </lineage>
</organism>
<keyword evidence="1" id="KW-0808">Transferase</keyword>
<accession>A0ABV2JX84</accession>
<evidence type="ECO:0000313" key="1">
    <source>
        <dbReference type="EMBL" id="MET3653456.1"/>
    </source>
</evidence>
<dbReference type="EMBL" id="JBEPMU010000004">
    <property type="protein sequence ID" value="MET3653456.1"/>
    <property type="molecule type" value="Genomic_DNA"/>
</dbReference>
<keyword evidence="1" id="KW-0489">Methyltransferase</keyword>
<dbReference type="Proteomes" id="UP001549184">
    <property type="component" value="Unassembled WGS sequence"/>
</dbReference>
<comment type="caution">
    <text evidence="1">The sequence shown here is derived from an EMBL/GenBank/DDBJ whole genome shotgun (WGS) entry which is preliminary data.</text>
</comment>